<evidence type="ECO:0000313" key="4">
    <source>
        <dbReference type="EMBL" id="KAF8692001.1"/>
    </source>
</evidence>
<comment type="caution">
    <text evidence="4">The sequence shown here is derived from an EMBL/GenBank/DDBJ whole genome shotgun (WGS) entry which is preliminary data.</text>
</comment>
<evidence type="ECO:0000256" key="2">
    <source>
        <dbReference type="ARBA" id="ARBA00010846"/>
    </source>
</evidence>
<dbReference type="InterPro" id="IPR056423">
    <property type="entry name" value="BACK_BPM_SPOP"/>
</dbReference>
<gene>
    <name evidence="4" type="ORF">HU200_039947</name>
</gene>
<dbReference type="EMBL" id="JACEFO010001953">
    <property type="protein sequence ID" value="KAF8692001.1"/>
    <property type="molecule type" value="Genomic_DNA"/>
</dbReference>
<dbReference type="Proteomes" id="UP000636709">
    <property type="component" value="Unassembled WGS sequence"/>
</dbReference>
<comment type="similarity">
    <text evidence="2">Belongs to the Tdpoz family.</text>
</comment>
<dbReference type="InterPro" id="IPR045005">
    <property type="entry name" value="BPM1-6"/>
</dbReference>
<dbReference type="PANTHER" id="PTHR26379:SF187">
    <property type="entry name" value="OS07G0655300 PROTEIN"/>
    <property type="match status" value="1"/>
</dbReference>
<name>A0A835B6X4_9POAL</name>
<dbReference type="InterPro" id="IPR011333">
    <property type="entry name" value="SKP1/BTB/POZ_sf"/>
</dbReference>
<sequence length="119" mass="13772">MREAGIDLFVIQDMLPDVFRTFLYFIYNDSLPPLDDLEADNYDEMIRHLLVVADRYAMERLKLMCQSILCGLKDACIEFITSSTSMDAVVATQGYKNLKRTSPSVAFEVLEKKRRIHKD</sequence>
<dbReference type="SUPFAM" id="SSF54695">
    <property type="entry name" value="POZ domain"/>
    <property type="match status" value="1"/>
</dbReference>
<dbReference type="GO" id="GO:0016567">
    <property type="term" value="P:protein ubiquitination"/>
    <property type="evidence" value="ECO:0007669"/>
    <property type="project" value="InterPro"/>
</dbReference>
<accession>A0A835B6X4</accession>
<reference evidence="4" key="1">
    <citation type="submission" date="2020-07" db="EMBL/GenBank/DDBJ databases">
        <title>Genome sequence and genetic diversity analysis of an under-domesticated orphan crop, white fonio (Digitaria exilis).</title>
        <authorList>
            <person name="Bennetzen J.L."/>
            <person name="Chen S."/>
            <person name="Ma X."/>
            <person name="Wang X."/>
            <person name="Yssel A.E.J."/>
            <person name="Chaluvadi S.R."/>
            <person name="Johnson M."/>
            <person name="Gangashetty P."/>
            <person name="Hamidou F."/>
            <person name="Sanogo M.D."/>
            <person name="Zwaenepoel A."/>
            <person name="Wallace J."/>
            <person name="Van De Peer Y."/>
            <person name="Van Deynze A."/>
        </authorList>
    </citation>
    <scope>NUCLEOTIDE SEQUENCE</scope>
    <source>
        <tissue evidence="4">Leaves</tissue>
    </source>
</reference>
<evidence type="ECO:0000256" key="1">
    <source>
        <dbReference type="ARBA" id="ARBA00004906"/>
    </source>
</evidence>
<dbReference type="PANTHER" id="PTHR26379">
    <property type="entry name" value="BTB/POZ AND MATH DOMAIN-CONTAINING PROTEIN 1"/>
    <property type="match status" value="1"/>
</dbReference>
<dbReference type="Gene3D" id="1.25.40.420">
    <property type="match status" value="1"/>
</dbReference>
<proteinExistence type="inferred from homology"/>
<organism evidence="4 5">
    <name type="scientific">Digitaria exilis</name>
    <dbReference type="NCBI Taxonomy" id="1010633"/>
    <lineage>
        <taxon>Eukaryota</taxon>
        <taxon>Viridiplantae</taxon>
        <taxon>Streptophyta</taxon>
        <taxon>Embryophyta</taxon>
        <taxon>Tracheophyta</taxon>
        <taxon>Spermatophyta</taxon>
        <taxon>Magnoliopsida</taxon>
        <taxon>Liliopsida</taxon>
        <taxon>Poales</taxon>
        <taxon>Poaceae</taxon>
        <taxon>PACMAD clade</taxon>
        <taxon>Panicoideae</taxon>
        <taxon>Panicodae</taxon>
        <taxon>Paniceae</taxon>
        <taxon>Anthephorinae</taxon>
        <taxon>Digitaria</taxon>
    </lineage>
</organism>
<dbReference type="Pfam" id="PF24570">
    <property type="entry name" value="BACK_BPM_SPOP"/>
    <property type="match status" value="1"/>
</dbReference>
<evidence type="ECO:0000313" key="5">
    <source>
        <dbReference type="Proteomes" id="UP000636709"/>
    </source>
</evidence>
<comment type="pathway">
    <text evidence="1">Protein modification; protein ubiquitination.</text>
</comment>
<evidence type="ECO:0000259" key="3">
    <source>
        <dbReference type="Pfam" id="PF24570"/>
    </source>
</evidence>
<dbReference type="Gene3D" id="3.30.710.10">
    <property type="entry name" value="Potassium Channel Kv1.1, Chain A"/>
    <property type="match status" value="1"/>
</dbReference>
<feature type="domain" description="BPM/SPOP BACK" evidence="3">
    <location>
        <begin position="70"/>
        <end position="110"/>
    </location>
</feature>
<dbReference type="OrthoDB" id="675142at2759"/>
<protein>
    <recommendedName>
        <fullName evidence="3">BPM/SPOP BACK domain-containing protein</fullName>
    </recommendedName>
</protein>
<keyword evidence="5" id="KW-1185">Reference proteome</keyword>
<dbReference type="AlphaFoldDB" id="A0A835B6X4"/>